<dbReference type="GO" id="GO:0009306">
    <property type="term" value="P:protein secretion"/>
    <property type="evidence" value="ECO:0007669"/>
    <property type="project" value="InterPro"/>
</dbReference>
<dbReference type="InterPro" id="IPR058982">
    <property type="entry name" value="Beta-barrel_AprE"/>
</dbReference>
<dbReference type="Gene3D" id="2.40.30.170">
    <property type="match status" value="1"/>
</dbReference>
<proteinExistence type="inferred from homology"/>
<dbReference type="Pfam" id="PF25988">
    <property type="entry name" value="HH_CyaD"/>
    <property type="match status" value="1"/>
</dbReference>
<evidence type="ECO:0000256" key="6">
    <source>
        <dbReference type="ARBA" id="ARBA00022692"/>
    </source>
</evidence>
<dbReference type="Gene3D" id="1.10.287.470">
    <property type="entry name" value="Helix hairpin bin"/>
    <property type="match status" value="1"/>
</dbReference>
<dbReference type="InterPro" id="IPR006144">
    <property type="entry name" value="Secretion_HlyD_CS"/>
</dbReference>
<dbReference type="InterPro" id="IPR010129">
    <property type="entry name" value="T1SS_HlyD"/>
</dbReference>
<dbReference type="EMBL" id="JACAPU010000055">
    <property type="protein sequence ID" value="NWB51120.1"/>
    <property type="molecule type" value="Genomic_DNA"/>
</dbReference>
<dbReference type="GO" id="GO:0005886">
    <property type="term" value="C:plasma membrane"/>
    <property type="evidence" value="ECO:0007669"/>
    <property type="project" value="UniProtKB-SubCell"/>
</dbReference>
<evidence type="ECO:0000256" key="5">
    <source>
        <dbReference type="ARBA" id="ARBA00022519"/>
    </source>
</evidence>
<evidence type="ECO:0000256" key="9">
    <source>
        <dbReference type="RuleBase" id="RU365093"/>
    </source>
</evidence>
<evidence type="ECO:0000259" key="11">
    <source>
        <dbReference type="Pfam" id="PF26002"/>
    </source>
</evidence>
<dbReference type="Pfam" id="PF26002">
    <property type="entry name" value="Beta-barrel_AprE"/>
    <property type="match status" value="1"/>
</dbReference>
<name>A0A7Y8BPE3_9PSED</name>
<dbReference type="NCBIfam" id="TIGR01843">
    <property type="entry name" value="type_I_hlyD"/>
    <property type="match status" value="1"/>
</dbReference>
<gene>
    <name evidence="12" type="ORF">HX829_32080</name>
</gene>
<keyword evidence="3 9" id="KW-0813">Transport</keyword>
<keyword evidence="5 9" id="KW-0997">Cell inner membrane</keyword>
<dbReference type="SUPFAM" id="SSF111369">
    <property type="entry name" value="HlyD-like secretion proteins"/>
    <property type="match status" value="1"/>
</dbReference>
<protein>
    <recommendedName>
        <fullName evidence="9">Membrane fusion protein (MFP) family protein</fullName>
    </recommendedName>
</protein>
<evidence type="ECO:0000256" key="7">
    <source>
        <dbReference type="ARBA" id="ARBA00022989"/>
    </source>
</evidence>
<evidence type="ECO:0000256" key="2">
    <source>
        <dbReference type="ARBA" id="ARBA00009477"/>
    </source>
</evidence>
<accession>A0A7Y8BPE3</accession>
<keyword evidence="4 9" id="KW-1003">Cell membrane</keyword>
<comment type="subcellular location">
    <subcellularLocation>
        <location evidence="1 9">Cell inner membrane</location>
        <topology evidence="1 9">Single-pass membrane protein</topology>
    </subcellularLocation>
</comment>
<dbReference type="PANTHER" id="PTHR30386">
    <property type="entry name" value="MEMBRANE FUSION SUBUNIT OF EMRAB-TOLC MULTIDRUG EFFLUX PUMP"/>
    <property type="match status" value="1"/>
</dbReference>
<reference evidence="12 13" key="1">
    <citation type="submission" date="2020-04" db="EMBL/GenBank/DDBJ databases">
        <title>Molecular characterization of pseudomonads from Agaricus bisporus reveal novel blotch 2 pathogens in Western Europe.</title>
        <authorList>
            <person name="Taparia T."/>
            <person name="Krijger M."/>
            <person name="Haynes E."/>
            <person name="Elpinstone J.G."/>
            <person name="Noble R."/>
            <person name="Van Der Wolf J."/>
        </authorList>
    </citation>
    <scope>NUCLEOTIDE SEQUENCE [LARGE SCALE GENOMIC DNA]</scope>
    <source>
        <strain evidence="12 13">F1001</strain>
    </source>
</reference>
<dbReference type="Proteomes" id="UP000582981">
    <property type="component" value="Unassembled WGS sequence"/>
</dbReference>
<evidence type="ECO:0000313" key="13">
    <source>
        <dbReference type="Proteomes" id="UP000582981"/>
    </source>
</evidence>
<evidence type="ECO:0000259" key="10">
    <source>
        <dbReference type="Pfam" id="PF25988"/>
    </source>
</evidence>
<keyword evidence="7" id="KW-1133">Transmembrane helix</keyword>
<keyword evidence="8" id="KW-0472">Membrane</keyword>
<evidence type="ECO:0000313" key="12">
    <source>
        <dbReference type="EMBL" id="NWB51120.1"/>
    </source>
</evidence>
<sequence>MPRCGAIRRGICISLLDRWFPRLRHYRDIARAALDAEKARGNPLQRQRDEVEFLPAALEVLETPASPVGRGLMWALMLLFAIALVWSTIGKLDVVAVAEGKVVPNGKSKTIQPLEAGIVKAILVDNGQHVTQGQALIELDPTEVTADVGKSRTARVDAMLTINRAQALLDAQTANRAPTVKAVPDATEDRQRDTQRFAESAFYEHRSKVTSLRSELQKRVQELQTTQHKISSLQQTLPMTRAEEEDYQTLLQQSYVPRHAYLEKEQARIQQEQELAGQQSYAKELQATIQEQRDDIDTAIAQFRREQLDALNQAQQQLAQDQGDETKFQQRQWQTHLTAPVGGTVQELAAHTIGGVVTPAQALLVIVPDDAGLEIEAQILNRDIGFVRPGQDAEIKLDAFPYTHYGTIPGKVMSISQDAVKDDKLGLVYPARIQLGAHVIVADGKDVQLEPGMSSSVEIKTEQRRIIEYLLTPLLKYQSEALRER</sequence>
<evidence type="ECO:0000256" key="4">
    <source>
        <dbReference type="ARBA" id="ARBA00022475"/>
    </source>
</evidence>
<organism evidence="12 13">
    <name type="scientific">Pseudomonas gingeri</name>
    <dbReference type="NCBI Taxonomy" id="117681"/>
    <lineage>
        <taxon>Bacteria</taxon>
        <taxon>Pseudomonadati</taxon>
        <taxon>Pseudomonadota</taxon>
        <taxon>Gammaproteobacteria</taxon>
        <taxon>Pseudomonadales</taxon>
        <taxon>Pseudomonadaceae</taxon>
        <taxon>Pseudomonas</taxon>
    </lineage>
</organism>
<dbReference type="InterPro" id="IPR050739">
    <property type="entry name" value="MFP"/>
</dbReference>
<comment type="caution">
    <text evidence="12">The sequence shown here is derived from an EMBL/GenBank/DDBJ whole genome shotgun (WGS) entry which is preliminary data.</text>
</comment>
<dbReference type="PANTHER" id="PTHR30386:SF27">
    <property type="entry name" value="MEMBRANE FUSION PROTEIN (MFP) FAMILY PROTEIN"/>
    <property type="match status" value="1"/>
</dbReference>
<dbReference type="Gene3D" id="2.40.50.100">
    <property type="match status" value="1"/>
</dbReference>
<dbReference type="PRINTS" id="PR01490">
    <property type="entry name" value="RTXTOXIND"/>
</dbReference>
<keyword evidence="6" id="KW-0812">Transmembrane</keyword>
<evidence type="ECO:0000256" key="1">
    <source>
        <dbReference type="ARBA" id="ARBA00004377"/>
    </source>
</evidence>
<evidence type="ECO:0000256" key="3">
    <source>
        <dbReference type="ARBA" id="ARBA00022448"/>
    </source>
</evidence>
<comment type="similarity">
    <text evidence="2 9">Belongs to the membrane fusion protein (MFP) (TC 8.A.1) family.</text>
</comment>
<feature type="domain" description="CyaD-like alpha-helical hairpin" evidence="10">
    <location>
        <begin position="140"/>
        <end position="332"/>
    </location>
</feature>
<feature type="domain" description="AprE-like beta-barrel" evidence="11">
    <location>
        <begin position="373"/>
        <end position="462"/>
    </location>
</feature>
<dbReference type="InterPro" id="IPR059040">
    <property type="entry name" value="HH_CyaD-like"/>
</dbReference>
<evidence type="ECO:0000256" key="8">
    <source>
        <dbReference type="ARBA" id="ARBA00023136"/>
    </source>
</evidence>
<dbReference type="RefSeq" id="WP_177145808.1">
    <property type="nucleotide sequence ID" value="NZ_JACAPU010000055.1"/>
</dbReference>
<dbReference type="AlphaFoldDB" id="A0A7Y8BPE3"/>
<dbReference type="PROSITE" id="PS00543">
    <property type="entry name" value="HLYD_FAMILY"/>
    <property type="match status" value="1"/>
</dbReference>